<dbReference type="EMBL" id="CP002048">
    <property type="protein sequence ID" value="ADI01355.1"/>
    <property type="molecule type" value="Genomic_DNA"/>
</dbReference>
<dbReference type="InterPro" id="IPR051920">
    <property type="entry name" value="MPT_Adenylyltrnsfr/MoaC-Rel"/>
</dbReference>
<name>D7CKX0_SYNLT</name>
<dbReference type="PANTHER" id="PTHR43764:SF1">
    <property type="entry name" value="MOLYBDOPTERIN MOLYBDOTRANSFERASE"/>
    <property type="match status" value="1"/>
</dbReference>
<proteinExistence type="predicted"/>
<dbReference type="KEGG" id="slp:Slip_0571"/>
<dbReference type="PANTHER" id="PTHR43764">
    <property type="entry name" value="MOLYBDENUM COFACTOR BIOSYNTHESIS"/>
    <property type="match status" value="1"/>
</dbReference>
<keyword evidence="2" id="KW-0501">Molybdenum cofactor biosynthesis</keyword>
<evidence type="ECO:0000313" key="4">
    <source>
        <dbReference type="EMBL" id="ADI01355.1"/>
    </source>
</evidence>
<dbReference type="OrthoDB" id="9784492at2"/>
<keyword evidence="5" id="KW-1185">Reference proteome</keyword>
<dbReference type="STRING" id="643648.Slip_0571"/>
<sequence>MFKAGILVLSDKGAKGEREDKSGQVIKEMISSIGAEVVAYEVLPDEKELIVNKLIAWCDQLGLDIILTSGGTGLSPRDVTPEATAEVVERTIPGIGEAMRAYGLQKTPRAMLSRGISGIRKKTLIINLPGSVKGARESLEAVIPALDHALETLQGRANECGQA</sequence>
<gene>
    <name evidence="4" type="ordered locus">Slip_0571</name>
</gene>
<feature type="domain" description="MoaB/Mog" evidence="3">
    <location>
        <begin position="5"/>
        <end position="149"/>
    </location>
</feature>
<dbReference type="Pfam" id="PF00994">
    <property type="entry name" value="MoCF_biosynth"/>
    <property type="match status" value="1"/>
</dbReference>
<evidence type="ECO:0000259" key="3">
    <source>
        <dbReference type="SMART" id="SM00852"/>
    </source>
</evidence>
<reference evidence="5" key="1">
    <citation type="journal article" date="2010" name="Stand. Genomic Sci.">
        <title>Complete genome sequence of Syntrophothermus lipocalidus type strain (TGB-C1T).</title>
        <authorList>
            <consortium name="US DOE Joint Genome Institute (JGI-PGF)"/>
            <person name="Djao O."/>
            <person name="Zhang X."/>
            <person name="Lucas S."/>
            <person name="Lapidus A."/>
            <person name="Glavina Del Rio T."/>
            <person name="Nolan M."/>
            <person name="Tice H."/>
            <person name="Cheng J."/>
            <person name="Han C."/>
            <person name="Tapia R."/>
            <person name="Goodwin L."/>
            <person name="Pitluck S."/>
            <person name="Liolios K."/>
            <person name="Ivanova N."/>
            <person name="Mavromatis K."/>
            <person name="Mikhailova N."/>
            <person name="Ovchinnikova G."/>
            <person name="Pati A."/>
            <person name="Brambilla E."/>
            <person name="Chen A."/>
            <person name="Palaniappan K."/>
            <person name="Land M."/>
            <person name="Hauser L."/>
            <person name="Chang Y."/>
            <person name="Jeffries C."/>
            <person name="Rohde M."/>
            <person name="Sikorski J."/>
            <person name="Spring S."/>
            <person name="Goker M."/>
            <person name="Detter J."/>
            <person name="Woyke T."/>
            <person name="Bristow J."/>
            <person name="Eisen J."/>
            <person name="Markowitz V."/>
            <person name="Hugenholtz P."/>
            <person name="Kyrpides N."/>
            <person name="Klenk H."/>
        </authorList>
    </citation>
    <scope>NUCLEOTIDE SEQUENCE [LARGE SCALE GENOMIC DNA]</scope>
    <source>
        <strain evidence="5">DSM 12680 / TGB-C1</strain>
    </source>
</reference>
<dbReference type="SUPFAM" id="SSF53218">
    <property type="entry name" value="Molybdenum cofactor biosynthesis proteins"/>
    <property type="match status" value="1"/>
</dbReference>
<dbReference type="SMART" id="SM00852">
    <property type="entry name" value="MoCF_biosynth"/>
    <property type="match status" value="1"/>
</dbReference>
<reference evidence="4 5" key="2">
    <citation type="journal article" date="2010" name="Stand. Genomic Sci.">
        <title>Complete genome sequence of Syntrophothermus lipocalidus type strain (TGB-C1).</title>
        <authorList>
            <person name="Djao O.D."/>
            <person name="Zhang X."/>
            <person name="Lucas S."/>
            <person name="Lapidus A."/>
            <person name="Del Rio T.G."/>
            <person name="Nolan M."/>
            <person name="Tice H."/>
            <person name="Cheng J.F."/>
            <person name="Han C."/>
            <person name="Tapia R."/>
            <person name="Goodwin L."/>
            <person name="Pitluck S."/>
            <person name="Liolios K."/>
            <person name="Ivanova N."/>
            <person name="Mavromatis K."/>
            <person name="Mikhailova N."/>
            <person name="Ovchinnikova G."/>
            <person name="Pati A."/>
            <person name="Brambilla E."/>
            <person name="Chen A."/>
            <person name="Palaniappan K."/>
            <person name="Land M."/>
            <person name="Hauser L."/>
            <person name="Chang Y.J."/>
            <person name="Jeffries C.D."/>
            <person name="Rohde M."/>
            <person name="Sikorski J."/>
            <person name="Spring S."/>
            <person name="Goker M."/>
            <person name="Detter J.C."/>
            <person name="Woyke T."/>
            <person name="Bristow J."/>
            <person name="Eisen J.A."/>
            <person name="Markowitz V."/>
            <person name="Hugenholtz P."/>
            <person name="Kyrpides N.C."/>
            <person name="Klenk H.P."/>
        </authorList>
    </citation>
    <scope>NUCLEOTIDE SEQUENCE [LARGE SCALE GENOMIC DNA]</scope>
    <source>
        <strain evidence="5">DSM 12680 / TGB-C1</strain>
    </source>
</reference>
<evidence type="ECO:0000313" key="5">
    <source>
        <dbReference type="Proteomes" id="UP000000378"/>
    </source>
</evidence>
<comment type="pathway">
    <text evidence="1">Cofactor biosynthesis; molybdopterin biosynthesis.</text>
</comment>
<dbReference type="CDD" id="cd00886">
    <property type="entry name" value="MogA_MoaB"/>
    <property type="match status" value="1"/>
</dbReference>
<dbReference type="AlphaFoldDB" id="D7CKX0"/>
<evidence type="ECO:0000256" key="1">
    <source>
        <dbReference type="ARBA" id="ARBA00005046"/>
    </source>
</evidence>
<dbReference type="GO" id="GO:0006777">
    <property type="term" value="P:Mo-molybdopterin cofactor biosynthetic process"/>
    <property type="evidence" value="ECO:0007669"/>
    <property type="project" value="UniProtKB-KW"/>
</dbReference>
<dbReference type="InterPro" id="IPR036425">
    <property type="entry name" value="MoaB/Mog-like_dom_sf"/>
</dbReference>
<dbReference type="RefSeq" id="WP_013174757.1">
    <property type="nucleotide sequence ID" value="NC_014220.1"/>
</dbReference>
<dbReference type="InterPro" id="IPR001453">
    <property type="entry name" value="MoaB/Mog_dom"/>
</dbReference>
<evidence type="ECO:0000256" key="2">
    <source>
        <dbReference type="ARBA" id="ARBA00023150"/>
    </source>
</evidence>
<protein>
    <submittedName>
        <fullName evidence="4">Molybdenum cofactor synthesis domain protein</fullName>
    </submittedName>
</protein>
<organism evidence="4 5">
    <name type="scientific">Syntrophothermus lipocalidus (strain DSM 12680 / TGB-C1)</name>
    <dbReference type="NCBI Taxonomy" id="643648"/>
    <lineage>
        <taxon>Bacteria</taxon>
        <taxon>Bacillati</taxon>
        <taxon>Bacillota</taxon>
        <taxon>Clostridia</taxon>
        <taxon>Eubacteriales</taxon>
        <taxon>Syntrophomonadaceae</taxon>
        <taxon>Syntrophothermus</taxon>
    </lineage>
</organism>
<dbReference type="Proteomes" id="UP000000378">
    <property type="component" value="Chromosome"/>
</dbReference>
<dbReference type="NCBIfam" id="TIGR00177">
    <property type="entry name" value="molyb_syn"/>
    <property type="match status" value="1"/>
</dbReference>
<accession>D7CKX0</accession>
<dbReference type="HOGENOM" id="CLU_077358_1_1_9"/>
<dbReference type="Gene3D" id="3.40.980.10">
    <property type="entry name" value="MoaB/Mog-like domain"/>
    <property type="match status" value="1"/>
</dbReference>
<dbReference type="eggNOG" id="COG0521">
    <property type="taxonomic scope" value="Bacteria"/>
</dbReference>